<proteinExistence type="predicted"/>
<evidence type="ECO:0000256" key="2">
    <source>
        <dbReference type="SAM" id="MobiDB-lite"/>
    </source>
</evidence>
<feature type="disulfide bond" evidence="1">
    <location>
        <begin position="94"/>
        <end position="104"/>
    </location>
</feature>
<keyword evidence="1" id="KW-1015">Disulfide bond</keyword>
<dbReference type="EMBL" id="JAROKS010000026">
    <property type="protein sequence ID" value="KAK1784679.1"/>
    <property type="molecule type" value="Genomic_DNA"/>
</dbReference>
<dbReference type="Gene3D" id="2.10.25.10">
    <property type="entry name" value="Laminin"/>
    <property type="match status" value="1"/>
</dbReference>
<dbReference type="PROSITE" id="PS50026">
    <property type="entry name" value="EGF_3"/>
    <property type="match status" value="1"/>
</dbReference>
<sequence>MSPSNKLLSEYLRQQKPEEDGNEEEQGPSWQEKTLHDTDRLLLANQPDIKQKRAIVIEKQQKRAVVIDVAIRKKEHEKLKKYQELKQEFFADPCASDPCLHGNCSREIKGDGFVCECMEGYGGVRCDHATLTFDLTKSTWDLEESPSTEHVTPATPATATQPSHPITVPITTLATPTLQPWQPKPGQRLVEIQWYDQKITERSECISIAGTESAGMMSVSMEIAEETAVKLVVNVNGAAVVWRVGELGYEQCSVVDGTIIWFQHTSDGLVIPEQSLSLGHNYFIAASSSANANSANNANGATGAANGVCVEPTIGQRPLIFTESDERRVFKRVNTRNAAGPDGIYSRVLKAS</sequence>
<protein>
    <recommendedName>
        <fullName evidence="3">EGF-like domain-containing protein</fullName>
    </recommendedName>
</protein>
<feature type="domain" description="EGF-like" evidence="3">
    <location>
        <begin position="90"/>
        <end position="127"/>
    </location>
</feature>
<dbReference type="PROSITE" id="PS00022">
    <property type="entry name" value="EGF_1"/>
    <property type="match status" value="1"/>
</dbReference>
<gene>
    <name evidence="4" type="ORF">P4O66_003361</name>
</gene>
<feature type="compositionally biased region" description="Low complexity" evidence="2">
    <location>
        <begin position="152"/>
        <end position="162"/>
    </location>
</feature>
<feature type="disulfide bond" evidence="1">
    <location>
        <begin position="117"/>
        <end position="126"/>
    </location>
</feature>
<dbReference type="Proteomes" id="UP001239994">
    <property type="component" value="Unassembled WGS sequence"/>
</dbReference>
<reference evidence="4" key="1">
    <citation type="submission" date="2023-03" db="EMBL/GenBank/DDBJ databases">
        <title>Electrophorus voltai genome.</title>
        <authorList>
            <person name="Bian C."/>
        </authorList>
    </citation>
    <scope>NUCLEOTIDE SEQUENCE</scope>
    <source>
        <strain evidence="4">CB-2022</strain>
        <tissue evidence="4">Muscle</tissue>
    </source>
</reference>
<dbReference type="SMART" id="SM00181">
    <property type="entry name" value="EGF"/>
    <property type="match status" value="1"/>
</dbReference>
<comment type="caution">
    <text evidence="1">Lacks conserved residue(s) required for the propagation of feature annotation.</text>
</comment>
<feature type="region of interest" description="Disordered" evidence="2">
    <location>
        <begin position="143"/>
        <end position="165"/>
    </location>
</feature>
<dbReference type="AlphaFoldDB" id="A0AAD8YR21"/>
<evidence type="ECO:0000313" key="4">
    <source>
        <dbReference type="EMBL" id="KAK1784679.1"/>
    </source>
</evidence>
<feature type="region of interest" description="Disordered" evidence="2">
    <location>
        <begin position="1"/>
        <end position="35"/>
    </location>
</feature>
<dbReference type="InterPro" id="IPR000742">
    <property type="entry name" value="EGF"/>
</dbReference>
<evidence type="ECO:0000256" key="1">
    <source>
        <dbReference type="PROSITE-ProRule" id="PRU00076"/>
    </source>
</evidence>
<keyword evidence="5" id="KW-1185">Reference proteome</keyword>
<evidence type="ECO:0000259" key="3">
    <source>
        <dbReference type="PROSITE" id="PS50026"/>
    </source>
</evidence>
<organism evidence="4 5">
    <name type="scientific">Electrophorus voltai</name>
    <dbReference type="NCBI Taxonomy" id="2609070"/>
    <lineage>
        <taxon>Eukaryota</taxon>
        <taxon>Metazoa</taxon>
        <taxon>Chordata</taxon>
        <taxon>Craniata</taxon>
        <taxon>Vertebrata</taxon>
        <taxon>Euteleostomi</taxon>
        <taxon>Actinopterygii</taxon>
        <taxon>Neopterygii</taxon>
        <taxon>Teleostei</taxon>
        <taxon>Ostariophysi</taxon>
        <taxon>Gymnotiformes</taxon>
        <taxon>Gymnotoidei</taxon>
        <taxon>Gymnotidae</taxon>
        <taxon>Electrophorus</taxon>
    </lineage>
</organism>
<keyword evidence="1" id="KW-0245">EGF-like domain</keyword>
<name>A0AAD8YR21_9TELE</name>
<dbReference type="PROSITE" id="PS01186">
    <property type="entry name" value="EGF_2"/>
    <property type="match status" value="1"/>
</dbReference>
<evidence type="ECO:0000313" key="5">
    <source>
        <dbReference type="Proteomes" id="UP001239994"/>
    </source>
</evidence>
<comment type="caution">
    <text evidence="4">The sequence shown here is derived from an EMBL/GenBank/DDBJ whole genome shotgun (WGS) entry which is preliminary data.</text>
</comment>
<dbReference type="SUPFAM" id="SSF57196">
    <property type="entry name" value="EGF/Laminin"/>
    <property type="match status" value="1"/>
</dbReference>
<accession>A0AAD8YR21</accession>